<proteinExistence type="predicted"/>
<evidence type="ECO:0000313" key="2">
    <source>
        <dbReference type="EMBL" id="CAG8687684.1"/>
    </source>
</evidence>
<sequence>MSSLFDFDFTKMEEVQNWTGITPTLEDIEAAAAFFSNNNDTQTENVSSSSPTQITTNQGTKENHEFVMSVENNDLMEILLTQKFLDGDSSIRTETNSQGVKGIQES</sequence>
<evidence type="ECO:0000256" key="1">
    <source>
        <dbReference type="SAM" id="MobiDB-lite"/>
    </source>
</evidence>
<gene>
    <name evidence="2" type="ORF">AGERDE_LOCUS12988</name>
</gene>
<protein>
    <submittedName>
        <fullName evidence="2">9124_t:CDS:1</fullName>
    </submittedName>
</protein>
<name>A0A9N9ES11_9GLOM</name>
<feature type="region of interest" description="Disordered" evidence="1">
    <location>
        <begin position="40"/>
        <end position="59"/>
    </location>
</feature>
<evidence type="ECO:0000313" key="3">
    <source>
        <dbReference type="Proteomes" id="UP000789831"/>
    </source>
</evidence>
<comment type="caution">
    <text evidence="2">The sequence shown here is derived from an EMBL/GenBank/DDBJ whole genome shotgun (WGS) entry which is preliminary data.</text>
</comment>
<accession>A0A9N9ES11</accession>
<keyword evidence="3" id="KW-1185">Reference proteome</keyword>
<dbReference type="EMBL" id="CAJVPL010013048">
    <property type="protein sequence ID" value="CAG8687684.1"/>
    <property type="molecule type" value="Genomic_DNA"/>
</dbReference>
<organism evidence="2 3">
    <name type="scientific">Ambispora gerdemannii</name>
    <dbReference type="NCBI Taxonomy" id="144530"/>
    <lineage>
        <taxon>Eukaryota</taxon>
        <taxon>Fungi</taxon>
        <taxon>Fungi incertae sedis</taxon>
        <taxon>Mucoromycota</taxon>
        <taxon>Glomeromycotina</taxon>
        <taxon>Glomeromycetes</taxon>
        <taxon>Archaeosporales</taxon>
        <taxon>Ambisporaceae</taxon>
        <taxon>Ambispora</taxon>
    </lineage>
</organism>
<dbReference type="AlphaFoldDB" id="A0A9N9ES11"/>
<feature type="non-terminal residue" evidence="2">
    <location>
        <position position="106"/>
    </location>
</feature>
<dbReference type="Proteomes" id="UP000789831">
    <property type="component" value="Unassembled WGS sequence"/>
</dbReference>
<reference evidence="2" key="1">
    <citation type="submission" date="2021-06" db="EMBL/GenBank/DDBJ databases">
        <authorList>
            <person name="Kallberg Y."/>
            <person name="Tangrot J."/>
            <person name="Rosling A."/>
        </authorList>
    </citation>
    <scope>NUCLEOTIDE SEQUENCE</scope>
    <source>
        <strain evidence="2">MT106</strain>
    </source>
</reference>